<reference evidence="1 2" key="1">
    <citation type="journal article" date="2014" name="Gene">
        <title>A comparative genomic analysis of the alkalitolerant soil bacterium Bacillus lehensis G1.</title>
        <authorList>
            <person name="Noor Y.M."/>
            <person name="Samsulrizal N.H."/>
            <person name="Jema'on N.A."/>
            <person name="Low K.O."/>
            <person name="Ramli A.N."/>
            <person name="Alias N.I."/>
            <person name="Damis S.I."/>
            <person name="Fuzi S.F."/>
            <person name="Isa M.N."/>
            <person name="Murad A.M."/>
            <person name="Raih M.F."/>
            <person name="Bakar F.D."/>
            <person name="Najimudin N."/>
            <person name="Mahadi N.M."/>
            <person name="Illias R.M."/>
        </authorList>
    </citation>
    <scope>NUCLEOTIDE SEQUENCE [LARGE SCALE GENOMIC DNA]</scope>
    <source>
        <strain evidence="1 2">G1</strain>
    </source>
</reference>
<sequence length="161" mass="19436">MNDEYLNQLYSDIAQIVAETIPEEWEKFYLYGEVVEGKQTSRFYYYPMNRDEPIYSHNIPELFTMSEEEYYRLWNNLLDTMQELKKAFVANKQEPWTNFTMIVDKTGKMNMDFSYEDLSNTDPHERRTIWNYELLGIMPKSNSGRQILQQYLEEKEKEGNS</sequence>
<dbReference type="EMBL" id="CP003923">
    <property type="protein sequence ID" value="AIC93165.1"/>
    <property type="molecule type" value="Genomic_DNA"/>
</dbReference>
<dbReference type="PATRIC" id="fig|1246626.3.peg.550"/>
<dbReference type="KEGG" id="ble:BleG1_0557"/>
<organism evidence="1 2">
    <name type="scientific">Shouchella lehensis G1</name>
    <dbReference type="NCBI Taxonomy" id="1246626"/>
    <lineage>
        <taxon>Bacteria</taxon>
        <taxon>Bacillati</taxon>
        <taxon>Bacillota</taxon>
        <taxon>Bacilli</taxon>
        <taxon>Bacillales</taxon>
        <taxon>Bacillaceae</taxon>
        <taxon>Shouchella</taxon>
    </lineage>
</organism>
<dbReference type="OrthoDB" id="1633905at2"/>
<dbReference type="AlphaFoldDB" id="A0A060LT61"/>
<gene>
    <name evidence="1" type="ORF">BleG1_0557</name>
</gene>
<dbReference type="eggNOG" id="ENOG5032VWS">
    <property type="taxonomic scope" value="Bacteria"/>
</dbReference>
<evidence type="ECO:0000313" key="2">
    <source>
        <dbReference type="Proteomes" id="UP000027142"/>
    </source>
</evidence>
<dbReference type="HOGENOM" id="CLU_107164_0_1_9"/>
<proteinExistence type="predicted"/>
<dbReference type="RefSeq" id="WP_038476856.1">
    <property type="nucleotide sequence ID" value="NZ_CP003923.1"/>
</dbReference>
<dbReference type="InterPro" id="IPR006728">
    <property type="entry name" value="YezG-like"/>
</dbReference>
<protein>
    <recommendedName>
        <fullName evidence="3">Cytoplasmic protein</fullName>
    </recommendedName>
</protein>
<dbReference type="Proteomes" id="UP000027142">
    <property type="component" value="Chromosome"/>
</dbReference>
<evidence type="ECO:0008006" key="3">
    <source>
        <dbReference type="Google" id="ProtNLM"/>
    </source>
</evidence>
<dbReference type="Pfam" id="PF04634">
    <property type="entry name" value="YezG-like"/>
    <property type="match status" value="1"/>
</dbReference>
<dbReference type="NCBIfam" id="TIGR01741">
    <property type="entry name" value="staph_tand_hypo"/>
    <property type="match status" value="1"/>
</dbReference>
<accession>A0A060LT61</accession>
<name>A0A060LT61_9BACI</name>
<dbReference type="InterPro" id="IPR036170">
    <property type="entry name" value="YezG-like_sf"/>
</dbReference>
<keyword evidence="2" id="KW-1185">Reference proteome</keyword>
<evidence type="ECO:0000313" key="1">
    <source>
        <dbReference type="EMBL" id="AIC93165.1"/>
    </source>
</evidence>
<dbReference type="SUPFAM" id="SSF160424">
    <property type="entry name" value="BH3703-like"/>
    <property type="match status" value="1"/>
</dbReference>
<dbReference type="Gene3D" id="3.30.500.20">
    <property type="entry name" value="BH3703-like domains"/>
    <property type="match status" value="1"/>
</dbReference>
<dbReference type="STRING" id="1246626.BleG1_0557"/>